<dbReference type="EMBL" id="LJDB01000092">
    <property type="protein sequence ID" value="ONI38231.1"/>
    <property type="molecule type" value="Genomic_DNA"/>
</dbReference>
<evidence type="ECO:0000313" key="1">
    <source>
        <dbReference type="EMBL" id="ONI38231.1"/>
    </source>
</evidence>
<name>A0ACC8X8H5_9FIRM</name>
<sequence>MKKLYVVLMSILLVGCNTSEKEVVTVVALKGPTAMGMVNFMDRVAKDEQFDNKYEFSIVTSPDEATAMLVKGEADIAALPANLGATLYNNGGEIKATAINTLGVLYILENGNTINDIQDLKGKTIISAGKGATPEMSLRYILAENGIDPDKDITIEWKSEQAEVLAYLVANEGTIAMMPEPFVTTALQEDANITRSLDLTREWDKLQTDNSEKSALVTGILVARDDFIEDNSQALNEFLVNYEESVNFVNADTAASAQLVSDYNIVPFETAIDAIPNCNITFIEGNALENNLSGYLEVLFNQNPNSIGGVLPDEAFYYR</sequence>
<protein>
    <submittedName>
        <fullName evidence="1">Sulfonate/nitrate/taurine transporter substrate-binding protein</fullName>
    </submittedName>
</protein>
<gene>
    <name evidence="1" type="ORF">AN396_11225</name>
</gene>
<reference evidence="1" key="1">
    <citation type="submission" date="2016-08" db="EMBL/GenBank/DDBJ databases">
        <authorList>
            <person name="Ngugi D.K."/>
            <person name="Miyake S."/>
            <person name="Stingl U."/>
        </authorList>
    </citation>
    <scope>NUCLEOTIDE SEQUENCE</scope>
    <source>
        <strain evidence="1">SCG-B11WGA-EpuloA1</strain>
    </source>
</reference>
<evidence type="ECO:0000313" key="2">
    <source>
        <dbReference type="Proteomes" id="UP000188605"/>
    </source>
</evidence>
<comment type="caution">
    <text evidence="1">The sequence shown here is derived from an EMBL/GenBank/DDBJ whole genome shotgun (WGS) entry which is preliminary data.</text>
</comment>
<keyword evidence="2" id="KW-1185">Reference proteome</keyword>
<dbReference type="Proteomes" id="UP000188605">
    <property type="component" value="Unassembled WGS sequence"/>
</dbReference>
<accession>A0ACC8X8H5</accession>
<organism evidence="1 2">
    <name type="scientific">Candidatus Epulonipiscium fishelsonii</name>
    <dbReference type="NCBI Taxonomy" id="77094"/>
    <lineage>
        <taxon>Bacteria</taxon>
        <taxon>Bacillati</taxon>
        <taxon>Bacillota</taxon>
        <taxon>Clostridia</taxon>
        <taxon>Lachnospirales</taxon>
        <taxon>Lachnospiraceae</taxon>
        <taxon>Candidatus Epulonipiscium</taxon>
    </lineage>
</organism>
<proteinExistence type="predicted"/>